<evidence type="ECO:0000313" key="8">
    <source>
        <dbReference type="EMBL" id="KAH1079953.1"/>
    </source>
</evidence>
<evidence type="ECO:0000256" key="6">
    <source>
        <dbReference type="PROSITE-ProRule" id="PRU00175"/>
    </source>
</evidence>
<dbReference type="OrthoDB" id="8062037at2759"/>
<dbReference type="SUPFAM" id="SSF57850">
    <property type="entry name" value="RING/U-box"/>
    <property type="match status" value="1"/>
</dbReference>
<evidence type="ECO:0000256" key="3">
    <source>
        <dbReference type="ARBA" id="ARBA00022723"/>
    </source>
</evidence>
<comment type="catalytic activity">
    <reaction evidence="1">
        <text>S-ubiquitinyl-[E2 ubiquitin-conjugating enzyme]-L-cysteine + [acceptor protein]-L-lysine = [E2 ubiquitin-conjugating enzyme]-L-cysteine + N(6)-ubiquitinyl-[acceptor protein]-L-lysine.</text>
        <dbReference type="EC" id="2.3.2.27"/>
    </reaction>
</comment>
<dbReference type="EC" id="2.3.2.27" evidence="2"/>
<evidence type="ECO:0000256" key="4">
    <source>
        <dbReference type="ARBA" id="ARBA00022771"/>
    </source>
</evidence>
<dbReference type="InterPro" id="IPR001841">
    <property type="entry name" value="Znf_RING"/>
</dbReference>
<evidence type="ECO:0000256" key="2">
    <source>
        <dbReference type="ARBA" id="ARBA00012483"/>
    </source>
</evidence>
<accession>A0A9D3VB04</accession>
<dbReference type="PROSITE" id="PS50089">
    <property type="entry name" value="ZF_RING_2"/>
    <property type="match status" value="1"/>
</dbReference>
<dbReference type="PANTHER" id="PTHR15710">
    <property type="entry name" value="E3 UBIQUITIN-PROTEIN LIGASE PRAJA"/>
    <property type="match status" value="1"/>
</dbReference>
<organism evidence="8 9">
    <name type="scientific">Gossypium stocksii</name>
    <dbReference type="NCBI Taxonomy" id="47602"/>
    <lineage>
        <taxon>Eukaryota</taxon>
        <taxon>Viridiplantae</taxon>
        <taxon>Streptophyta</taxon>
        <taxon>Embryophyta</taxon>
        <taxon>Tracheophyta</taxon>
        <taxon>Spermatophyta</taxon>
        <taxon>Magnoliopsida</taxon>
        <taxon>eudicotyledons</taxon>
        <taxon>Gunneridae</taxon>
        <taxon>Pentapetalae</taxon>
        <taxon>rosids</taxon>
        <taxon>malvids</taxon>
        <taxon>Malvales</taxon>
        <taxon>Malvaceae</taxon>
        <taxon>Malvoideae</taxon>
        <taxon>Gossypium</taxon>
    </lineage>
</organism>
<dbReference type="Proteomes" id="UP000828251">
    <property type="component" value="Unassembled WGS sequence"/>
</dbReference>
<dbReference type="EMBL" id="JAIQCV010000007">
    <property type="protein sequence ID" value="KAH1079953.1"/>
    <property type="molecule type" value="Genomic_DNA"/>
</dbReference>
<dbReference type="GO" id="GO:0008270">
    <property type="term" value="F:zinc ion binding"/>
    <property type="evidence" value="ECO:0007669"/>
    <property type="project" value="UniProtKB-KW"/>
</dbReference>
<keyword evidence="3" id="KW-0479">Metal-binding</keyword>
<reference evidence="8 9" key="1">
    <citation type="journal article" date="2021" name="Plant Biotechnol. J.">
        <title>Multi-omics assisted identification of the key and species-specific regulatory components of drought-tolerant mechanisms in Gossypium stocksii.</title>
        <authorList>
            <person name="Yu D."/>
            <person name="Ke L."/>
            <person name="Zhang D."/>
            <person name="Wu Y."/>
            <person name="Sun Y."/>
            <person name="Mei J."/>
            <person name="Sun J."/>
            <person name="Sun Y."/>
        </authorList>
    </citation>
    <scope>NUCLEOTIDE SEQUENCE [LARGE SCALE GENOMIC DNA]</scope>
    <source>
        <strain evidence="9">cv. E1</strain>
        <tissue evidence="8">Leaf</tissue>
    </source>
</reference>
<dbReference type="SMART" id="SM00184">
    <property type="entry name" value="RING"/>
    <property type="match status" value="1"/>
</dbReference>
<dbReference type="PANTHER" id="PTHR15710:SF59">
    <property type="entry name" value="E3 UBIQUITIN-PROTEIN LIGASE SDIR1-LIKE"/>
    <property type="match status" value="1"/>
</dbReference>
<evidence type="ECO:0000256" key="5">
    <source>
        <dbReference type="ARBA" id="ARBA00022833"/>
    </source>
</evidence>
<dbReference type="AlphaFoldDB" id="A0A9D3VB04"/>
<keyword evidence="5" id="KW-0862">Zinc</keyword>
<sequence>MASISYECHDIVYRVFQPHSRFQKTHHTPPRPMQIELILNVTSLLIPRRRIVGDLNFQRLSLETLRFDLGLLQSHDQLRLVLAPNFIRYGIDVVSTAYDMIIHEIVECGLRIADSTTGNNCEVLPLCLEMRVVFVENENENEEEEVSIERAMAESELEFERSNYGMVAAKESSVKKMLKKVRVKSRDEDCLICMEELEIGIEASQMPCSHAFHCNCIEKWLKVSHYCPVCRFAMPTD</sequence>
<evidence type="ECO:0000313" key="9">
    <source>
        <dbReference type="Proteomes" id="UP000828251"/>
    </source>
</evidence>
<name>A0A9D3VB04_9ROSI</name>
<keyword evidence="4 6" id="KW-0863">Zinc-finger</keyword>
<evidence type="ECO:0000256" key="1">
    <source>
        <dbReference type="ARBA" id="ARBA00000900"/>
    </source>
</evidence>
<evidence type="ECO:0000259" key="7">
    <source>
        <dbReference type="PROSITE" id="PS50089"/>
    </source>
</evidence>
<keyword evidence="9" id="KW-1185">Reference proteome</keyword>
<dbReference type="GO" id="GO:0005737">
    <property type="term" value="C:cytoplasm"/>
    <property type="evidence" value="ECO:0007669"/>
    <property type="project" value="TreeGrafter"/>
</dbReference>
<comment type="caution">
    <text evidence="8">The sequence shown here is derived from an EMBL/GenBank/DDBJ whole genome shotgun (WGS) entry which is preliminary data.</text>
</comment>
<dbReference type="GO" id="GO:0061630">
    <property type="term" value="F:ubiquitin protein ligase activity"/>
    <property type="evidence" value="ECO:0007669"/>
    <property type="project" value="UniProtKB-EC"/>
</dbReference>
<proteinExistence type="predicted"/>
<dbReference type="GO" id="GO:0016567">
    <property type="term" value="P:protein ubiquitination"/>
    <property type="evidence" value="ECO:0007669"/>
    <property type="project" value="TreeGrafter"/>
</dbReference>
<dbReference type="Gene3D" id="3.30.40.10">
    <property type="entry name" value="Zinc/RING finger domain, C3HC4 (zinc finger)"/>
    <property type="match status" value="1"/>
</dbReference>
<feature type="domain" description="RING-type" evidence="7">
    <location>
        <begin position="190"/>
        <end position="231"/>
    </location>
</feature>
<dbReference type="InterPro" id="IPR013083">
    <property type="entry name" value="Znf_RING/FYVE/PHD"/>
</dbReference>
<dbReference type="Pfam" id="PF13639">
    <property type="entry name" value="zf-RING_2"/>
    <property type="match status" value="1"/>
</dbReference>
<gene>
    <name evidence="8" type="ORF">J1N35_019714</name>
</gene>
<protein>
    <recommendedName>
        <fullName evidence="2">RING-type E3 ubiquitin transferase</fullName>
        <ecNumber evidence="2">2.3.2.27</ecNumber>
    </recommendedName>
</protein>